<protein>
    <submittedName>
        <fullName evidence="1">Uncharacterized protein</fullName>
    </submittedName>
</protein>
<evidence type="ECO:0000313" key="2">
    <source>
        <dbReference type="Proteomes" id="UP000034690"/>
    </source>
</evidence>
<organism evidence="1 2">
    <name type="scientific">Candidatus Woesebacteria bacterium GW2011_GWA1_39_21b</name>
    <dbReference type="NCBI Taxonomy" id="1618551"/>
    <lineage>
        <taxon>Bacteria</taxon>
        <taxon>Candidatus Woeseibacteriota</taxon>
    </lineage>
</organism>
<sequence>MKIWITNDFIFEGIRDFLFCNLGKVNTVGSKGKLLLEISNSQIRGYYETEDSKLKLKPINFSQNDILKRVNKAKYSQGN</sequence>
<dbReference type="EMBL" id="LBWQ01000018">
    <property type="protein sequence ID" value="KKR13388.1"/>
    <property type="molecule type" value="Genomic_DNA"/>
</dbReference>
<comment type="caution">
    <text evidence="1">The sequence shown here is derived from an EMBL/GenBank/DDBJ whole genome shotgun (WGS) entry which is preliminary data.</text>
</comment>
<accession>A0A0G0ND20</accession>
<reference evidence="1 2" key="1">
    <citation type="journal article" date="2015" name="Nature">
        <title>rRNA introns, odd ribosomes, and small enigmatic genomes across a large radiation of phyla.</title>
        <authorList>
            <person name="Brown C.T."/>
            <person name="Hug L.A."/>
            <person name="Thomas B.C."/>
            <person name="Sharon I."/>
            <person name="Castelle C.J."/>
            <person name="Singh A."/>
            <person name="Wilkins M.J."/>
            <person name="Williams K.H."/>
            <person name="Banfield J.F."/>
        </authorList>
    </citation>
    <scope>NUCLEOTIDE SEQUENCE [LARGE SCALE GENOMIC DNA]</scope>
</reference>
<name>A0A0G0ND20_9BACT</name>
<gene>
    <name evidence="1" type="ORF">UT40_C0018G0033</name>
</gene>
<dbReference type="AlphaFoldDB" id="A0A0G0ND20"/>
<proteinExistence type="predicted"/>
<evidence type="ECO:0000313" key="1">
    <source>
        <dbReference type="EMBL" id="KKR13388.1"/>
    </source>
</evidence>
<dbReference type="Proteomes" id="UP000034690">
    <property type="component" value="Unassembled WGS sequence"/>
</dbReference>